<dbReference type="RefSeq" id="WP_136012249.1">
    <property type="nucleotide sequence ID" value="NZ_SRYE01000002.1"/>
</dbReference>
<dbReference type="Proteomes" id="UP000310263">
    <property type="component" value="Unassembled WGS sequence"/>
</dbReference>
<accession>A0A4V3RR85</accession>
<dbReference type="OrthoDB" id="9938877at2"/>
<dbReference type="AlphaFoldDB" id="A0A4V3RR85"/>
<reference evidence="1 2" key="1">
    <citation type="submission" date="2019-04" db="EMBL/GenBank/DDBJ databases">
        <title>Microbes associate with the intestines of laboratory mice.</title>
        <authorList>
            <person name="Navarre W."/>
            <person name="Wong E."/>
            <person name="Huang K."/>
            <person name="Tropini C."/>
            <person name="Ng K."/>
            <person name="Yu B."/>
        </authorList>
    </citation>
    <scope>NUCLEOTIDE SEQUENCE [LARGE SCALE GENOMIC DNA]</scope>
    <source>
        <strain evidence="1 2">NM07_P-09</strain>
    </source>
</reference>
<keyword evidence="2" id="KW-1185">Reference proteome</keyword>
<proteinExistence type="predicted"/>
<comment type="caution">
    <text evidence="1">The sequence shown here is derived from an EMBL/GenBank/DDBJ whole genome shotgun (WGS) entry which is preliminary data.</text>
</comment>
<name>A0A4V3RR85_9ACTN</name>
<gene>
    <name evidence="1" type="ORF">E5334_03635</name>
</gene>
<dbReference type="EMBL" id="SRYE01000002">
    <property type="protein sequence ID" value="TGY62520.1"/>
    <property type="molecule type" value="Genomic_DNA"/>
</dbReference>
<evidence type="ECO:0000313" key="2">
    <source>
        <dbReference type="Proteomes" id="UP000310263"/>
    </source>
</evidence>
<organism evidence="1 2">
    <name type="scientific">Muricaecibacterium torontonense</name>
    <dbReference type="NCBI Taxonomy" id="3032871"/>
    <lineage>
        <taxon>Bacteria</taxon>
        <taxon>Bacillati</taxon>
        <taxon>Actinomycetota</taxon>
        <taxon>Coriobacteriia</taxon>
        <taxon>Coriobacteriales</taxon>
        <taxon>Atopobiaceae</taxon>
        <taxon>Muricaecibacterium</taxon>
    </lineage>
</organism>
<evidence type="ECO:0000313" key="1">
    <source>
        <dbReference type="EMBL" id="TGY62520.1"/>
    </source>
</evidence>
<sequence length="234" mass="25729">MAPLAQQVTLKGDVNSAPYIMDPSPLASLEEGEQFYFDAKAVTSKQRADFKDSGAPFTERQPFYGIFYQGVFVGIATGLAHPVRALLDQGHPVRVAAVRTSGKAQGYQGVELELPETDPFQRWYRFAELGEVVPLDDPIVVVNLNLEGAHRLANGPAKVSVGQIADDRLPVTVSGKDAKGEPVEAVYHLYPRQHHSWHTLAPLAGQTHEAVVMQHDSFTHRGTRYAKVFIDTAR</sequence>
<protein>
    <submittedName>
        <fullName evidence="1">Uncharacterized protein</fullName>
    </submittedName>
</protein>